<dbReference type="PROSITE" id="PS50013">
    <property type="entry name" value="CHROMO_2"/>
    <property type="match status" value="1"/>
</dbReference>
<evidence type="ECO:0000256" key="3">
    <source>
        <dbReference type="ARBA" id="ARBA00023242"/>
    </source>
</evidence>
<dbReference type="InterPro" id="IPR023780">
    <property type="entry name" value="Chromo_domain"/>
</dbReference>
<evidence type="ECO:0000256" key="4">
    <source>
        <dbReference type="SAM" id="MobiDB-lite"/>
    </source>
</evidence>
<feature type="region of interest" description="Disordered" evidence="4">
    <location>
        <begin position="1"/>
        <end position="76"/>
    </location>
</feature>
<dbReference type="GO" id="GO:0006338">
    <property type="term" value="P:chromatin remodeling"/>
    <property type="evidence" value="ECO:0007669"/>
    <property type="project" value="UniProtKB-ARBA"/>
</dbReference>
<dbReference type="InterPro" id="IPR016197">
    <property type="entry name" value="Chromo-like_dom_sf"/>
</dbReference>
<dbReference type="PROSITE" id="PS00598">
    <property type="entry name" value="CHROMO_1"/>
    <property type="match status" value="1"/>
</dbReference>
<dbReference type="SUPFAM" id="SSF54160">
    <property type="entry name" value="Chromo domain-like"/>
    <property type="match status" value="2"/>
</dbReference>
<reference evidence="7 8" key="1">
    <citation type="journal article" date="2020" name="G3 (Bethesda)">
        <title>Genetic Underpinnings of Host Manipulation by Ophiocordyceps as Revealed by Comparative Transcriptomics.</title>
        <authorList>
            <person name="Will I."/>
            <person name="Das B."/>
            <person name="Trinh T."/>
            <person name="Brachmann A."/>
            <person name="Ohm R.A."/>
            <person name="de Bekker C."/>
        </authorList>
    </citation>
    <scope>NUCLEOTIDE SEQUENCE [LARGE SCALE GENOMIC DNA]</scope>
    <source>
        <strain evidence="7 8">EC05</strain>
    </source>
</reference>
<evidence type="ECO:0000259" key="6">
    <source>
        <dbReference type="PROSITE" id="PS50013"/>
    </source>
</evidence>
<feature type="transmembrane region" description="Helical" evidence="5">
    <location>
        <begin position="284"/>
        <end position="304"/>
    </location>
</feature>
<dbReference type="InterPro" id="IPR000953">
    <property type="entry name" value="Chromo/chromo_shadow_dom"/>
</dbReference>
<dbReference type="Gene3D" id="2.40.50.40">
    <property type="match status" value="2"/>
</dbReference>
<feature type="region of interest" description="Disordered" evidence="4">
    <location>
        <begin position="314"/>
        <end position="335"/>
    </location>
</feature>
<feature type="region of interest" description="Disordered" evidence="4">
    <location>
        <begin position="140"/>
        <end position="189"/>
    </location>
</feature>
<feature type="compositionally biased region" description="Basic and acidic residues" evidence="4">
    <location>
        <begin position="38"/>
        <end position="47"/>
    </location>
</feature>
<comment type="subcellular location">
    <subcellularLocation>
        <location evidence="1">Nucleus</location>
    </subcellularLocation>
</comment>
<keyword evidence="5" id="KW-1133">Transmembrane helix</keyword>
<dbReference type="SMART" id="SM00300">
    <property type="entry name" value="ChSh"/>
    <property type="match status" value="1"/>
</dbReference>
<dbReference type="CDD" id="cd18657">
    <property type="entry name" value="CSD_Swi6"/>
    <property type="match status" value="1"/>
</dbReference>
<keyword evidence="8" id="KW-1185">Reference proteome</keyword>
<accession>A0A8H4QDU8</accession>
<dbReference type="GO" id="GO:0005634">
    <property type="term" value="C:nucleus"/>
    <property type="evidence" value="ECO:0007669"/>
    <property type="project" value="UniProtKB-SubCell"/>
</dbReference>
<dbReference type="PRINTS" id="PR00504">
    <property type="entry name" value="CHROMODOMAIN"/>
</dbReference>
<dbReference type="Proteomes" id="UP000562929">
    <property type="component" value="Unassembled WGS sequence"/>
</dbReference>
<evidence type="ECO:0000313" key="7">
    <source>
        <dbReference type="EMBL" id="KAF4595652.1"/>
    </source>
</evidence>
<dbReference type="GO" id="GO:0000792">
    <property type="term" value="C:heterochromatin"/>
    <property type="evidence" value="ECO:0007669"/>
    <property type="project" value="UniProtKB-ARBA"/>
</dbReference>
<sequence>MPPALSDDAASDDLEPRPAASVSVEDEEEEDDVASDPEPPRKTDLKPKTSATPKDESEEVEEDEGDDDDEDLGEDEFIVEAIKKHMVDADGSLKFLVKWEGYNKKSDMTWEPEDNLMESASDILAQYYNQIGGRDSIFEESQVASRSKKRGRASTGTPSTTKRPRKNGLHPADSTPPASARKWSPPAGSWEDEIESIDACHDEGSGKLAVYLIWNNGKKTKHDTTVVYKKCPQKMLQFYERHIKVIREENLAAGISSLPPPPPINTTHHTTTTTTTEMVQRNHVVAIIIIVIFVILALVAFGIAKMVTTARKDLTEHSLSSESSESSQEDIVDDD</sequence>
<keyword evidence="3" id="KW-0539">Nucleus</keyword>
<dbReference type="InterPro" id="IPR051219">
    <property type="entry name" value="Heterochromatin_chromo-domain"/>
</dbReference>
<feature type="domain" description="Chromo" evidence="6">
    <location>
        <begin position="77"/>
        <end position="139"/>
    </location>
</feature>
<name>A0A8H4QDU8_9HYPO</name>
<feature type="compositionally biased region" description="Acidic residues" evidence="4">
    <location>
        <begin position="56"/>
        <end position="76"/>
    </location>
</feature>
<feature type="region of interest" description="Disordered" evidence="4">
    <location>
        <begin position="254"/>
        <end position="273"/>
    </location>
</feature>
<dbReference type="CDD" id="cd00024">
    <property type="entry name" value="CD_CSD"/>
    <property type="match status" value="1"/>
</dbReference>
<feature type="compositionally biased region" description="Acidic residues" evidence="4">
    <location>
        <begin position="24"/>
        <end position="35"/>
    </location>
</feature>
<evidence type="ECO:0000256" key="5">
    <source>
        <dbReference type="SAM" id="Phobius"/>
    </source>
</evidence>
<organism evidence="7 8">
    <name type="scientific">Ophiocordyceps camponoti-floridani</name>
    <dbReference type="NCBI Taxonomy" id="2030778"/>
    <lineage>
        <taxon>Eukaryota</taxon>
        <taxon>Fungi</taxon>
        <taxon>Dikarya</taxon>
        <taxon>Ascomycota</taxon>
        <taxon>Pezizomycotina</taxon>
        <taxon>Sordariomycetes</taxon>
        <taxon>Hypocreomycetidae</taxon>
        <taxon>Hypocreales</taxon>
        <taxon>Ophiocordycipitaceae</taxon>
        <taxon>Ophiocordyceps</taxon>
    </lineage>
</organism>
<dbReference type="Pfam" id="PF01393">
    <property type="entry name" value="Chromo_shadow"/>
    <property type="match status" value="1"/>
</dbReference>
<dbReference type="SMART" id="SM00298">
    <property type="entry name" value="CHROMO"/>
    <property type="match status" value="1"/>
</dbReference>
<proteinExistence type="predicted"/>
<dbReference type="OrthoDB" id="433924at2759"/>
<evidence type="ECO:0000313" key="8">
    <source>
        <dbReference type="Proteomes" id="UP000562929"/>
    </source>
</evidence>
<keyword evidence="5" id="KW-0472">Membrane</keyword>
<evidence type="ECO:0000256" key="2">
    <source>
        <dbReference type="ARBA" id="ARBA00011353"/>
    </source>
</evidence>
<dbReference type="InterPro" id="IPR008251">
    <property type="entry name" value="Chromo_shadow_dom"/>
</dbReference>
<dbReference type="InterPro" id="IPR023779">
    <property type="entry name" value="Chromodomain_CS"/>
</dbReference>
<keyword evidence="5" id="KW-0812">Transmembrane</keyword>
<evidence type="ECO:0000256" key="1">
    <source>
        <dbReference type="ARBA" id="ARBA00004123"/>
    </source>
</evidence>
<protein>
    <submittedName>
        <fullName evidence="7">Chromo domain-containing protein</fullName>
    </submittedName>
</protein>
<dbReference type="InterPro" id="IPR017984">
    <property type="entry name" value="Chromo_dom_subgr"/>
</dbReference>
<dbReference type="EMBL" id="JAACLJ010000001">
    <property type="protein sequence ID" value="KAF4595652.1"/>
    <property type="molecule type" value="Genomic_DNA"/>
</dbReference>
<feature type="compositionally biased region" description="Low complexity" evidence="4">
    <location>
        <begin position="317"/>
        <end position="326"/>
    </location>
</feature>
<dbReference type="PANTHER" id="PTHR22812">
    <property type="entry name" value="CHROMOBOX PROTEIN"/>
    <property type="match status" value="1"/>
</dbReference>
<dbReference type="AlphaFoldDB" id="A0A8H4QDU8"/>
<dbReference type="Pfam" id="PF00385">
    <property type="entry name" value="Chromo"/>
    <property type="match status" value="1"/>
</dbReference>
<comment type="caution">
    <text evidence="7">The sequence shown here is derived from an EMBL/GenBank/DDBJ whole genome shotgun (WGS) entry which is preliminary data.</text>
</comment>
<gene>
    <name evidence="7" type="ORF">GQ602_001265</name>
</gene>
<comment type="subunit">
    <text evidence="2">Component of the NuA4 histone acetyltransferase complex.</text>
</comment>